<evidence type="ECO:0000256" key="1">
    <source>
        <dbReference type="HAMAP-Rule" id="MF_02231"/>
    </source>
</evidence>
<dbReference type="SUPFAM" id="SSF55718">
    <property type="entry name" value="SCP-like"/>
    <property type="match status" value="1"/>
</dbReference>
<accession>A0ABX0P7Z5</accession>
<feature type="domain" description="SCP2" evidence="2">
    <location>
        <begin position="50"/>
        <end position="139"/>
    </location>
</feature>
<dbReference type="HAMAP" id="MF_02231">
    <property type="entry name" value="UbiT"/>
    <property type="match status" value="1"/>
</dbReference>
<comment type="similarity">
    <text evidence="1">Belongs to the UbiT family.</text>
</comment>
<comment type="pathway">
    <text evidence="1">Cofactor biosynthesis; ubiquinone biosynthesis.</text>
</comment>
<evidence type="ECO:0000259" key="2">
    <source>
        <dbReference type="Pfam" id="PF02036"/>
    </source>
</evidence>
<evidence type="ECO:0000313" key="4">
    <source>
        <dbReference type="Proteomes" id="UP000716322"/>
    </source>
</evidence>
<dbReference type="InterPro" id="IPR003033">
    <property type="entry name" value="SCP2_sterol-bd_dom"/>
</dbReference>
<dbReference type="EMBL" id="JAAQOM010000002">
    <property type="protein sequence ID" value="NIA52967.1"/>
    <property type="molecule type" value="Genomic_DNA"/>
</dbReference>
<organism evidence="3 4">
    <name type="scientific">Telluria antibiotica</name>
    <dbReference type="NCBI Taxonomy" id="2717319"/>
    <lineage>
        <taxon>Bacteria</taxon>
        <taxon>Pseudomonadati</taxon>
        <taxon>Pseudomonadota</taxon>
        <taxon>Betaproteobacteria</taxon>
        <taxon>Burkholderiales</taxon>
        <taxon>Oxalobacteraceae</taxon>
        <taxon>Telluria group</taxon>
        <taxon>Telluria</taxon>
    </lineage>
</organism>
<keyword evidence="1" id="KW-0831">Ubiquinone biosynthesis</keyword>
<dbReference type="Proteomes" id="UP000716322">
    <property type="component" value="Unassembled WGS sequence"/>
</dbReference>
<reference evidence="3 4" key="1">
    <citation type="submission" date="2020-03" db="EMBL/GenBank/DDBJ databases">
        <title>Genome sequence of strain Massilia sp. TW-1.</title>
        <authorList>
            <person name="Chaudhary D.K."/>
        </authorList>
    </citation>
    <scope>NUCLEOTIDE SEQUENCE [LARGE SCALE GENOMIC DNA]</scope>
    <source>
        <strain evidence="3 4">TW-1</strain>
    </source>
</reference>
<name>A0ABX0P7Z5_9BURK</name>
<gene>
    <name evidence="1" type="primary">ubiT</name>
    <name evidence="3" type="ORF">HAV22_04780</name>
</gene>
<proteinExistence type="inferred from homology"/>
<comment type="caution">
    <text evidence="3">The sequence shown here is derived from an EMBL/GenBank/DDBJ whole genome shotgun (WGS) entry which is preliminary data.</text>
</comment>
<comment type="function">
    <text evidence="1">Required for O(2)-independent ubiquinone (coenzyme Q) biosynthesis. Likely functions as an accessory factor.</text>
</comment>
<keyword evidence="4" id="KW-1185">Reference proteome</keyword>
<sequence length="156" mass="16921">MPLREGSTAVKDIPPFRVPAPVRHVLSLLPGRPGAWLFAAGLNTVLAPHLDADARHALEGRRLRLAVTDAGIAFDAAWRGRAFIAAHAPGAPDLVIAATLYDLGRLAARKEDPDTLFFSRRLVMEGETELGLLIKNTLDAIDGALFDRPRPRSRTC</sequence>
<protein>
    <recommendedName>
        <fullName evidence="1">Ubiquinone biosynthesis accessory factor UbiT</fullName>
    </recommendedName>
</protein>
<dbReference type="Pfam" id="PF02036">
    <property type="entry name" value="SCP2"/>
    <property type="match status" value="1"/>
</dbReference>
<dbReference type="InterPro" id="IPR036527">
    <property type="entry name" value="SCP2_sterol-bd_dom_sf"/>
</dbReference>
<evidence type="ECO:0000313" key="3">
    <source>
        <dbReference type="EMBL" id="NIA52967.1"/>
    </source>
</evidence>
<dbReference type="InterPro" id="IPR016830">
    <property type="entry name" value="UbiT"/>
</dbReference>